<organism evidence="1 2">
    <name type="scientific">Solibacillus palustris</name>
    <dbReference type="NCBI Taxonomy" id="2908203"/>
    <lineage>
        <taxon>Bacteria</taxon>
        <taxon>Bacillati</taxon>
        <taxon>Bacillota</taxon>
        <taxon>Bacilli</taxon>
        <taxon>Bacillales</taxon>
        <taxon>Caryophanaceae</taxon>
        <taxon>Solibacillus</taxon>
    </lineage>
</organism>
<keyword evidence="2" id="KW-1185">Reference proteome</keyword>
<name>A0ABS9UAP4_9BACL</name>
<sequence>MELLQNERLLENPVSLETKRMEKLLSLLDSFKMNHSQLFTKEDACLITYDIWTLLELGGDYEEKINNEDVNKKNWRLFLLNFFAANGLDKDSVFTQYDSTEKRFFTALFIVKKLISGHLSQLEKLWKVQEHSETIQSMNSIDKKLEILQQRLFKEIQNKWYIHLFKYKTEFQNILVQVERQQNAVEQILGPEIWKTIDENHFVMLMKSIESNHFAELLFWKEKIEKTEFVTNQSNQNCSYILCVQQDVSMREYINIQTAIVLQLIKSIQKNEQNFIIVPFAQTIEREMVALKGMFNMDRYYDLNQPFQSKNEPINYKNALNYALLMLKLELSPNENGKIYFLCNEMIYKHLPQDEEWKNAVESHKKNNSIQICVIYLGGKNNFKPIWFADEIHLAEQFVASVKV</sequence>
<protein>
    <submittedName>
        <fullName evidence="1">Uncharacterized protein</fullName>
    </submittedName>
</protein>
<dbReference type="Proteomes" id="UP001316087">
    <property type="component" value="Unassembled WGS sequence"/>
</dbReference>
<dbReference type="EMBL" id="JAKZFC010000001">
    <property type="protein sequence ID" value="MCH7321402.1"/>
    <property type="molecule type" value="Genomic_DNA"/>
</dbReference>
<accession>A0ABS9UAP4</accession>
<evidence type="ECO:0000313" key="1">
    <source>
        <dbReference type="EMBL" id="MCH7321402.1"/>
    </source>
</evidence>
<dbReference type="RefSeq" id="WP_241368431.1">
    <property type="nucleotide sequence ID" value="NZ_JAKZFC010000001.1"/>
</dbReference>
<comment type="caution">
    <text evidence="1">The sequence shown here is derived from an EMBL/GenBank/DDBJ whole genome shotgun (WGS) entry which is preliminary data.</text>
</comment>
<evidence type="ECO:0000313" key="2">
    <source>
        <dbReference type="Proteomes" id="UP001316087"/>
    </source>
</evidence>
<proteinExistence type="predicted"/>
<reference evidence="1 2" key="1">
    <citation type="submission" date="2022-03" db="EMBL/GenBank/DDBJ databases">
        <authorList>
            <person name="Jo J.-H."/>
            <person name="Im W.-T."/>
        </authorList>
    </citation>
    <scope>NUCLEOTIDE SEQUENCE [LARGE SCALE GENOMIC DNA]</scope>
    <source>
        <strain evidence="1 2">MA9</strain>
    </source>
</reference>
<gene>
    <name evidence="1" type="ORF">LZ480_05800</name>
</gene>